<protein>
    <submittedName>
        <fullName evidence="2">HD domain-containing protein</fullName>
    </submittedName>
</protein>
<dbReference type="PANTHER" id="PTHR45228">
    <property type="entry name" value="CYCLIC DI-GMP PHOSPHODIESTERASE TM_0186-RELATED"/>
    <property type="match status" value="1"/>
</dbReference>
<dbReference type="Proteomes" id="UP000316292">
    <property type="component" value="Unassembled WGS sequence"/>
</dbReference>
<dbReference type="CDD" id="cd00077">
    <property type="entry name" value="HDc"/>
    <property type="match status" value="1"/>
</dbReference>
<sequence>MLAVGEDLIQSSRRWTQQERRRVETHPRDGVSVLQPIEFASRVNEIILSHHEYWDGHGYPRGLSGEDIPLAARILALVDAFEAMTLGRPYRDSMSEAEALAEIRRCSGTQFDPKVVAELEAILAKRGIDRPASTAHGTGAKR</sequence>
<gene>
    <name evidence="2" type="ORF">E6K71_06865</name>
</gene>
<dbReference type="AlphaFoldDB" id="A0A538SB43"/>
<dbReference type="EMBL" id="VBOR01000070">
    <property type="protein sequence ID" value="TMQ48588.1"/>
    <property type="molecule type" value="Genomic_DNA"/>
</dbReference>
<feature type="domain" description="HD-GYP" evidence="1">
    <location>
        <begin position="1"/>
        <end position="135"/>
    </location>
</feature>
<proteinExistence type="predicted"/>
<reference evidence="2 3" key="1">
    <citation type="journal article" date="2019" name="Nat. Microbiol.">
        <title>Mediterranean grassland soil C-N compound turnover is dependent on rainfall and depth, and is mediated by genomically divergent microorganisms.</title>
        <authorList>
            <person name="Diamond S."/>
            <person name="Andeer P.F."/>
            <person name="Li Z."/>
            <person name="Crits-Christoph A."/>
            <person name="Burstein D."/>
            <person name="Anantharaman K."/>
            <person name="Lane K.R."/>
            <person name="Thomas B.C."/>
            <person name="Pan C."/>
            <person name="Northen T.R."/>
            <person name="Banfield J.F."/>
        </authorList>
    </citation>
    <scope>NUCLEOTIDE SEQUENCE [LARGE SCALE GENOMIC DNA]</scope>
    <source>
        <strain evidence="2">WS_1</strain>
    </source>
</reference>
<comment type="caution">
    <text evidence="2">The sequence shown here is derived from an EMBL/GenBank/DDBJ whole genome shotgun (WGS) entry which is preliminary data.</text>
</comment>
<dbReference type="InterPro" id="IPR037522">
    <property type="entry name" value="HD_GYP_dom"/>
</dbReference>
<evidence type="ECO:0000313" key="3">
    <source>
        <dbReference type="Proteomes" id="UP000316292"/>
    </source>
</evidence>
<name>A0A538SB43_UNCEI</name>
<accession>A0A538SB43</accession>
<evidence type="ECO:0000313" key="2">
    <source>
        <dbReference type="EMBL" id="TMQ48588.1"/>
    </source>
</evidence>
<dbReference type="SUPFAM" id="SSF109604">
    <property type="entry name" value="HD-domain/PDEase-like"/>
    <property type="match status" value="1"/>
</dbReference>
<dbReference type="InterPro" id="IPR003607">
    <property type="entry name" value="HD/PDEase_dom"/>
</dbReference>
<dbReference type="Gene3D" id="1.10.3210.10">
    <property type="entry name" value="Hypothetical protein af1432"/>
    <property type="match status" value="1"/>
</dbReference>
<organism evidence="2 3">
    <name type="scientific">Eiseniibacteriota bacterium</name>
    <dbReference type="NCBI Taxonomy" id="2212470"/>
    <lineage>
        <taxon>Bacteria</taxon>
        <taxon>Candidatus Eiseniibacteriota</taxon>
    </lineage>
</organism>
<dbReference type="InterPro" id="IPR052020">
    <property type="entry name" value="Cyclic_di-GMP/3'3'-cGAMP_PDE"/>
</dbReference>
<dbReference type="Pfam" id="PF13487">
    <property type="entry name" value="HD_5"/>
    <property type="match status" value="1"/>
</dbReference>
<dbReference type="PROSITE" id="PS51832">
    <property type="entry name" value="HD_GYP"/>
    <property type="match status" value="1"/>
</dbReference>
<evidence type="ECO:0000259" key="1">
    <source>
        <dbReference type="PROSITE" id="PS51832"/>
    </source>
</evidence>